<dbReference type="OrthoDB" id="9816564at2"/>
<evidence type="ECO:0008006" key="3">
    <source>
        <dbReference type="Google" id="ProtNLM"/>
    </source>
</evidence>
<name>B3EBN3_TRIL1</name>
<dbReference type="Gene3D" id="3.90.550.10">
    <property type="entry name" value="Spore Coat Polysaccharide Biosynthesis Protein SpsA, Chain A"/>
    <property type="match status" value="1"/>
</dbReference>
<dbReference type="EMBL" id="CP001089">
    <property type="protein sequence ID" value="ACD97072.1"/>
    <property type="molecule type" value="Genomic_DNA"/>
</dbReference>
<dbReference type="eggNOG" id="COG1442">
    <property type="taxonomic scope" value="Bacteria"/>
</dbReference>
<reference evidence="1 2" key="1">
    <citation type="submission" date="2008-05" db="EMBL/GenBank/DDBJ databases">
        <title>Complete sequence of chromosome of Geobacter lovleyi SZ.</title>
        <authorList>
            <consortium name="US DOE Joint Genome Institute"/>
            <person name="Lucas S."/>
            <person name="Copeland A."/>
            <person name="Lapidus A."/>
            <person name="Glavina del Rio T."/>
            <person name="Dalin E."/>
            <person name="Tice H."/>
            <person name="Bruce D."/>
            <person name="Goodwin L."/>
            <person name="Pitluck S."/>
            <person name="Chertkov O."/>
            <person name="Meincke L."/>
            <person name="Brettin T."/>
            <person name="Detter J.C."/>
            <person name="Han C."/>
            <person name="Tapia R."/>
            <person name="Kuske C.R."/>
            <person name="Schmutz J."/>
            <person name="Larimer F."/>
            <person name="Land M."/>
            <person name="Hauser L."/>
            <person name="Kyrpides N."/>
            <person name="Mikhailova N."/>
            <person name="Sung Y."/>
            <person name="Fletcher K.E."/>
            <person name="Ritalahti K.M."/>
            <person name="Loeffler F.E."/>
            <person name="Richardson P."/>
        </authorList>
    </citation>
    <scope>NUCLEOTIDE SEQUENCE [LARGE SCALE GENOMIC DNA]</scope>
    <source>
        <strain evidence="2">ATCC BAA-1151 / DSM 17278 / SZ</strain>
    </source>
</reference>
<dbReference type="InterPro" id="IPR029044">
    <property type="entry name" value="Nucleotide-diphossugar_trans"/>
</dbReference>
<dbReference type="KEGG" id="glo:Glov_3366"/>
<dbReference type="Proteomes" id="UP000002420">
    <property type="component" value="Chromosome"/>
</dbReference>
<organism evidence="1 2">
    <name type="scientific">Trichlorobacter lovleyi (strain ATCC BAA-1151 / DSM 17278 / SZ)</name>
    <name type="common">Geobacter lovleyi</name>
    <dbReference type="NCBI Taxonomy" id="398767"/>
    <lineage>
        <taxon>Bacteria</taxon>
        <taxon>Pseudomonadati</taxon>
        <taxon>Thermodesulfobacteriota</taxon>
        <taxon>Desulfuromonadia</taxon>
        <taxon>Geobacterales</taxon>
        <taxon>Geobacteraceae</taxon>
        <taxon>Trichlorobacter</taxon>
    </lineage>
</organism>
<dbReference type="SUPFAM" id="SSF53448">
    <property type="entry name" value="Nucleotide-diphospho-sugar transferases"/>
    <property type="match status" value="1"/>
</dbReference>
<proteinExistence type="predicted"/>
<sequence length="351" mass="39863">MRWYCTYCDRNYLVRLLALADSLTRHERQPFTILVVCLDELTRTLLNHLQLPNIRSIGLHELESRDHQLREARNTRSLVEYYWTLTPTVLLFLFEQHPQIDRLTYLDADLFFFSSPEPMFSEAPDASVLIHSHRFAKRYTMLEAYGTYNVGLLSFVRNTEALGILREWRGQCLHWCFASLEDGKFGDQLYLNDWPQRFAGVHVLQHPGVGVAPWNQNDASLATAATGELLVDGAPLIFYHFHALEILSPEVYLPAKLLHYRFELPVLRHCYLPYVRTLQQELARLDSLLPGSTCGIAHQTGAVAHTLLATQSSALILAEHLPGFSQSPLADGWVVGKVPVELPDAGTVQTA</sequence>
<gene>
    <name evidence="1" type="ordered locus">Glov_3366</name>
</gene>
<dbReference type="STRING" id="398767.Glov_3366"/>
<accession>B3EBN3</accession>
<dbReference type="RefSeq" id="WP_012471396.1">
    <property type="nucleotide sequence ID" value="NC_010814.1"/>
</dbReference>
<dbReference type="HOGENOM" id="CLU_057826_0_0_7"/>
<evidence type="ECO:0000313" key="1">
    <source>
        <dbReference type="EMBL" id="ACD97072.1"/>
    </source>
</evidence>
<evidence type="ECO:0000313" key="2">
    <source>
        <dbReference type="Proteomes" id="UP000002420"/>
    </source>
</evidence>
<dbReference type="AlphaFoldDB" id="B3EBN3"/>
<protein>
    <recommendedName>
        <fullName evidence="3">Glycosyl transferase</fullName>
    </recommendedName>
</protein>
<keyword evidence="2" id="KW-1185">Reference proteome</keyword>